<gene>
    <name evidence="1" type="ORF">GORHZ_135_00070</name>
</gene>
<dbReference type="GO" id="GO:0003723">
    <property type="term" value="F:RNA binding"/>
    <property type="evidence" value="ECO:0007669"/>
    <property type="project" value="InterPro"/>
</dbReference>
<reference evidence="1 2" key="1">
    <citation type="submission" date="2012-08" db="EMBL/GenBank/DDBJ databases">
        <title>Whole genome shotgun sequence of Gordonia rhizosphera NBRC 16068.</title>
        <authorList>
            <person name="Takarada H."/>
            <person name="Isaki S."/>
            <person name="Hosoyama A."/>
            <person name="Tsuchikane K."/>
            <person name="Katsumata H."/>
            <person name="Baba S."/>
            <person name="Ohji S."/>
            <person name="Yamazaki S."/>
            <person name="Fujita N."/>
        </authorList>
    </citation>
    <scope>NUCLEOTIDE SEQUENCE [LARGE SCALE GENOMIC DNA]</scope>
    <source>
        <strain evidence="1 2">NBRC 16068</strain>
    </source>
</reference>
<evidence type="ECO:0000313" key="1">
    <source>
        <dbReference type="EMBL" id="GAB91458.1"/>
    </source>
</evidence>
<dbReference type="STRING" id="1108045.GORHZ_135_00070"/>
<dbReference type="EMBL" id="BAHC01000135">
    <property type="protein sequence ID" value="GAB91458.1"/>
    <property type="molecule type" value="Genomic_DNA"/>
</dbReference>
<dbReference type="InterPro" id="IPR020103">
    <property type="entry name" value="PsdUridine_synth_cat_dom_sf"/>
</dbReference>
<keyword evidence="2" id="KW-1185">Reference proteome</keyword>
<comment type="caution">
    <text evidence="1">The sequence shown here is derived from an EMBL/GenBank/DDBJ whole genome shotgun (WGS) entry which is preliminary data.</text>
</comment>
<sequence length="147" mass="16572">MPMSAPLPVKESVGPTRLRVLMSGPWATIAEYMVATFDHLDADDLYPRFDADEVGGVDGSPIDRATALGADEFVWYYRDLRVEEPMPFGEEILHLDDDLVVIDKPHFLPTTPGGRYLRESALVWLRICLANPDLMPIHRLDARPPAW</sequence>
<dbReference type="Gene3D" id="3.30.2350.10">
    <property type="entry name" value="Pseudouridine synthase"/>
    <property type="match status" value="1"/>
</dbReference>
<dbReference type="Proteomes" id="UP000008363">
    <property type="component" value="Unassembled WGS sequence"/>
</dbReference>
<accession>K6V5F4</accession>
<dbReference type="SUPFAM" id="SSF55120">
    <property type="entry name" value="Pseudouridine synthase"/>
    <property type="match status" value="1"/>
</dbReference>
<dbReference type="GO" id="GO:0140098">
    <property type="term" value="F:catalytic activity, acting on RNA"/>
    <property type="evidence" value="ECO:0007669"/>
    <property type="project" value="UniProtKB-ARBA"/>
</dbReference>
<dbReference type="AlphaFoldDB" id="K6V5F4"/>
<dbReference type="GO" id="GO:0001522">
    <property type="term" value="P:pseudouridine synthesis"/>
    <property type="evidence" value="ECO:0007669"/>
    <property type="project" value="InterPro"/>
</dbReference>
<dbReference type="GO" id="GO:0009982">
    <property type="term" value="F:pseudouridine synthase activity"/>
    <property type="evidence" value="ECO:0007669"/>
    <property type="project" value="InterPro"/>
</dbReference>
<evidence type="ECO:0000313" key="2">
    <source>
        <dbReference type="Proteomes" id="UP000008363"/>
    </source>
</evidence>
<dbReference type="eggNOG" id="COG0564">
    <property type="taxonomic scope" value="Bacteria"/>
</dbReference>
<proteinExistence type="predicted"/>
<organism evidence="1 2">
    <name type="scientific">Gordonia rhizosphera NBRC 16068</name>
    <dbReference type="NCBI Taxonomy" id="1108045"/>
    <lineage>
        <taxon>Bacteria</taxon>
        <taxon>Bacillati</taxon>
        <taxon>Actinomycetota</taxon>
        <taxon>Actinomycetes</taxon>
        <taxon>Mycobacteriales</taxon>
        <taxon>Gordoniaceae</taxon>
        <taxon>Gordonia</taxon>
    </lineage>
</organism>
<name>K6V5F4_9ACTN</name>
<dbReference type="GO" id="GO:0006396">
    <property type="term" value="P:RNA processing"/>
    <property type="evidence" value="ECO:0007669"/>
    <property type="project" value="UniProtKB-ARBA"/>
</dbReference>
<protein>
    <submittedName>
        <fullName evidence="1">Putative pseudouridine synthase</fullName>
    </submittedName>
</protein>